<dbReference type="GO" id="GO:0000287">
    <property type="term" value="F:magnesium ion binding"/>
    <property type="evidence" value="ECO:0007669"/>
    <property type="project" value="TreeGrafter"/>
</dbReference>
<evidence type="ECO:0000313" key="1">
    <source>
        <dbReference type="EMBL" id="SDK32738.1"/>
    </source>
</evidence>
<dbReference type="SFLD" id="SFLDS00003">
    <property type="entry name" value="Haloacid_Dehalogenase"/>
    <property type="match status" value="1"/>
</dbReference>
<dbReference type="PROSITE" id="PS01228">
    <property type="entry name" value="COF_1"/>
    <property type="match status" value="1"/>
</dbReference>
<organism evidence="1 2">
    <name type="scientific">Paenibacillus typhae</name>
    <dbReference type="NCBI Taxonomy" id="1174501"/>
    <lineage>
        <taxon>Bacteria</taxon>
        <taxon>Bacillati</taxon>
        <taxon>Bacillota</taxon>
        <taxon>Bacilli</taxon>
        <taxon>Bacillales</taxon>
        <taxon>Paenibacillaceae</taxon>
        <taxon>Paenibacillus</taxon>
    </lineage>
</organism>
<dbReference type="InterPro" id="IPR006379">
    <property type="entry name" value="HAD-SF_hydro_IIB"/>
</dbReference>
<dbReference type="SFLD" id="SFLDG01140">
    <property type="entry name" value="C2.B:_Phosphomannomutase_and_P"/>
    <property type="match status" value="1"/>
</dbReference>
<evidence type="ECO:0000313" key="2">
    <source>
        <dbReference type="Proteomes" id="UP000199050"/>
    </source>
</evidence>
<keyword evidence="2" id="KW-1185">Reference proteome</keyword>
<dbReference type="Pfam" id="PF08282">
    <property type="entry name" value="Hydrolase_3"/>
    <property type="match status" value="1"/>
</dbReference>
<dbReference type="OrthoDB" id="9781413at2"/>
<gene>
    <name evidence="1" type="ORF">SAMN05216192_13840</name>
</gene>
<protein>
    <recommendedName>
        <fullName evidence="3">Phosphoglycolate phosphatase</fullName>
    </recommendedName>
</protein>
<sequence>MKYKLLALDMDGTVLNRQHAISAENRRWISRAIESGISVMFATGREVQSVEPYVKELGLTSPMVSVNGSEIWQAPGVLMKRHILLPGWVAEMRELAMRKGCWFWAYTVDEVYTRENWPAGQADLEQRQWLKFGFRCEDPAVLAGIRQSLKDTGRYELTNSSPVNIEVNPLGINKASGIIEICSLLGIGLQEVAACGDSLNDLQMIRSVGLGIAMGNAQEIVKQAAKAVTGTNEEDGVAQAIRNYLL</sequence>
<dbReference type="Gene3D" id="3.40.50.1000">
    <property type="entry name" value="HAD superfamily/HAD-like"/>
    <property type="match status" value="1"/>
</dbReference>
<dbReference type="GO" id="GO:0005829">
    <property type="term" value="C:cytosol"/>
    <property type="evidence" value="ECO:0007669"/>
    <property type="project" value="TreeGrafter"/>
</dbReference>
<dbReference type="InterPro" id="IPR023214">
    <property type="entry name" value="HAD_sf"/>
</dbReference>
<dbReference type="Proteomes" id="UP000199050">
    <property type="component" value="Unassembled WGS sequence"/>
</dbReference>
<name>A0A1G9AZV9_9BACL</name>
<accession>A0A1G9AZV9</accession>
<dbReference type="PANTHER" id="PTHR10000:SF55">
    <property type="entry name" value="5-AMINO-6-(5-PHOSPHO-D-RIBITYLAMINO)URACIL PHOSPHATASE YCSE"/>
    <property type="match status" value="1"/>
</dbReference>
<dbReference type="PANTHER" id="PTHR10000">
    <property type="entry name" value="PHOSPHOSERINE PHOSPHATASE"/>
    <property type="match status" value="1"/>
</dbReference>
<dbReference type="NCBIfam" id="TIGR01484">
    <property type="entry name" value="HAD-SF-IIB"/>
    <property type="match status" value="1"/>
</dbReference>
<dbReference type="InterPro" id="IPR036412">
    <property type="entry name" value="HAD-like_sf"/>
</dbReference>
<reference evidence="2" key="1">
    <citation type="submission" date="2016-10" db="EMBL/GenBank/DDBJ databases">
        <authorList>
            <person name="Varghese N."/>
            <person name="Submissions S."/>
        </authorList>
    </citation>
    <scope>NUCLEOTIDE SEQUENCE [LARGE SCALE GENOMIC DNA]</scope>
    <source>
        <strain evidence="2">CGMCC 1.11012</strain>
    </source>
</reference>
<proteinExistence type="predicted"/>
<dbReference type="PROSITE" id="PS01229">
    <property type="entry name" value="COF_2"/>
    <property type="match status" value="1"/>
</dbReference>
<dbReference type="GO" id="GO:0016791">
    <property type="term" value="F:phosphatase activity"/>
    <property type="evidence" value="ECO:0007669"/>
    <property type="project" value="TreeGrafter"/>
</dbReference>
<dbReference type="Gene3D" id="3.30.1240.10">
    <property type="match status" value="1"/>
</dbReference>
<evidence type="ECO:0008006" key="3">
    <source>
        <dbReference type="Google" id="ProtNLM"/>
    </source>
</evidence>
<dbReference type="SUPFAM" id="SSF56784">
    <property type="entry name" value="HAD-like"/>
    <property type="match status" value="1"/>
</dbReference>
<dbReference type="EMBL" id="FNDX01000038">
    <property type="protein sequence ID" value="SDK32738.1"/>
    <property type="molecule type" value="Genomic_DNA"/>
</dbReference>
<dbReference type="AlphaFoldDB" id="A0A1G9AZV9"/>
<dbReference type="STRING" id="1174501.SAMN05216192_13840"/>
<dbReference type="CDD" id="cd07516">
    <property type="entry name" value="HAD_Pase"/>
    <property type="match status" value="1"/>
</dbReference>